<dbReference type="Gene3D" id="3.40.50.300">
    <property type="entry name" value="P-loop containing nucleotide triphosphate hydrolases"/>
    <property type="match status" value="1"/>
</dbReference>
<dbReference type="Proteomes" id="UP000256514">
    <property type="component" value="Unassembled WGS sequence"/>
</dbReference>
<dbReference type="CDD" id="cd04171">
    <property type="entry name" value="SelB"/>
    <property type="match status" value="1"/>
</dbReference>
<evidence type="ECO:0000313" key="8">
    <source>
        <dbReference type="Proteomes" id="UP000256514"/>
    </source>
</evidence>
<dbReference type="GO" id="GO:0005525">
    <property type="term" value="F:GTP binding"/>
    <property type="evidence" value="ECO:0007669"/>
    <property type="project" value="UniProtKB-KW"/>
</dbReference>
<dbReference type="GO" id="GO:0003746">
    <property type="term" value="F:translation elongation factor activity"/>
    <property type="evidence" value="ECO:0007669"/>
    <property type="project" value="UniProtKB-KW"/>
</dbReference>
<evidence type="ECO:0000256" key="5">
    <source>
        <dbReference type="ARBA" id="ARBA00023134"/>
    </source>
</evidence>
<dbReference type="InterPro" id="IPR036388">
    <property type="entry name" value="WH-like_DNA-bd_sf"/>
</dbReference>
<evidence type="ECO:0000313" key="7">
    <source>
        <dbReference type="EMBL" id="RDU67831.1"/>
    </source>
</evidence>
<feature type="domain" description="Tr-type G" evidence="6">
    <location>
        <begin position="5"/>
        <end position="180"/>
    </location>
</feature>
<dbReference type="InterPro" id="IPR009000">
    <property type="entry name" value="Transl_B-barrel_sf"/>
</dbReference>
<evidence type="ECO:0000259" key="6">
    <source>
        <dbReference type="PROSITE" id="PS51722"/>
    </source>
</evidence>
<keyword evidence="8" id="KW-1185">Reference proteome</keyword>
<comment type="caution">
    <text evidence="7">The sequence shown here is derived from an EMBL/GenBank/DDBJ whole genome shotgun (WGS) entry which is preliminary data.</text>
</comment>
<dbReference type="CDD" id="cd03696">
    <property type="entry name" value="SelB_II"/>
    <property type="match status" value="1"/>
</dbReference>
<dbReference type="GO" id="GO:0001514">
    <property type="term" value="P:selenocysteine incorporation"/>
    <property type="evidence" value="ECO:0007669"/>
    <property type="project" value="InterPro"/>
</dbReference>
<accession>A0A3D8ITB9</accession>
<dbReference type="InterPro" id="IPR027417">
    <property type="entry name" value="P-loop_NTPase"/>
</dbReference>
<dbReference type="Gene3D" id="2.40.30.10">
    <property type="entry name" value="Translation factors"/>
    <property type="match status" value="1"/>
</dbReference>
<name>A0A3D8ITB9_9HELI</name>
<dbReference type="OrthoDB" id="9803139at2"/>
<dbReference type="InterPro" id="IPR015191">
    <property type="entry name" value="SelB_WHD4"/>
</dbReference>
<dbReference type="Gene3D" id="1.10.10.10">
    <property type="entry name" value="Winged helix-like DNA-binding domain superfamily/Winged helix DNA-binding domain"/>
    <property type="match status" value="1"/>
</dbReference>
<proteinExistence type="predicted"/>
<organism evidence="7 8">
    <name type="scientific">Helicobacter equorum</name>
    <dbReference type="NCBI Taxonomy" id="361872"/>
    <lineage>
        <taxon>Bacteria</taxon>
        <taxon>Pseudomonadati</taxon>
        <taxon>Campylobacterota</taxon>
        <taxon>Epsilonproteobacteria</taxon>
        <taxon>Campylobacterales</taxon>
        <taxon>Helicobacteraceae</taxon>
        <taxon>Helicobacter</taxon>
    </lineage>
</organism>
<dbReference type="PANTHER" id="PTHR43721">
    <property type="entry name" value="ELONGATION FACTOR TU-RELATED"/>
    <property type="match status" value="1"/>
</dbReference>
<dbReference type="SUPFAM" id="SSF46785">
    <property type="entry name" value="Winged helix' DNA-binding domain"/>
    <property type="match status" value="1"/>
</dbReference>
<dbReference type="SUPFAM" id="SSF50465">
    <property type="entry name" value="EF-Tu/eEF-1alpha/eIF2-gamma C-terminal domain"/>
    <property type="match status" value="1"/>
</dbReference>
<evidence type="ECO:0000256" key="1">
    <source>
        <dbReference type="ARBA" id="ARBA00004496"/>
    </source>
</evidence>
<dbReference type="RefSeq" id="WP_115570649.1">
    <property type="nucleotide sequence ID" value="NZ_NXLT01000002.1"/>
</dbReference>
<dbReference type="InterPro" id="IPR004535">
    <property type="entry name" value="Transl_elong_SelB"/>
</dbReference>
<dbReference type="InterPro" id="IPR050055">
    <property type="entry name" value="EF-Tu_GTPase"/>
</dbReference>
<dbReference type="PROSITE" id="PS51722">
    <property type="entry name" value="G_TR_2"/>
    <property type="match status" value="1"/>
</dbReference>
<dbReference type="NCBIfam" id="TIGR00475">
    <property type="entry name" value="selB"/>
    <property type="match status" value="1"/>
</dbReference>
<keyword evidence="3" id="KW-0547">Nucleotide-binding</keyword>
<dbReference type="GO" id="GO:0003924">
    <property type="term" value="F:GTPase activity"/>
    <property type="evidence" value="ECO:0007669"/>
    <property type="project" value="InterPro"/>
</dbReference>
<keyword evidence="2" id="KW-0963">Cytoplasm</keyword>
<keyword evidence="5" id="KW-0342">GTP-binding</keyword>
<evidence type="ECO:0000256" key="3">
    <source>
        <dbReference type="ARBA" id="ARBA00022741"/>
    </source>
</evidence>
<dbReference type="AlphaFoldDB" id="A0A3D8ITB9"/>
<keyword evidence="4" id="KW-0648">Protein biosynthesis</keyword>
<evidence type="ECO:0000256" key="4">
    <source>
        <dbReference type="ARBA" id="ARBA00022917"/>
    </source>
</evidence>
<evidence type="ECO:0000256" key="2">
    <source>
        <dbReference type="ARBA" id="ARBA00022490"/>
    </source>
</evidence>
<dbReference type="GO" id="GO:0005737">
    <property type="term" value="C:cytoplasm"/>
    <property type="evidence" value="ECO:0007669"/>
    <property type="project" value="UniProtKB-SubCell"/>
</dbReference>
<gene>
    <name evidence="7" type="primary">selB</name>
    <name evidence="7" type="ORF">CQA54_02580</name>
</gene>
<sequence>MTHDTNDIIVGLAGHIDHGKTSLIRAINGFDGDRLQEEKARGITLDLSFSHIDTPMRNIAFIDVPGHEKLVKQMIAGAYGIDVLLLVVAADDGIMPQTREHLAIADMLGITQCVCVLSKVDKATPTLINQRKAEITKLFGTHTITLIDTLPFALLDSQGKEFEQNPYIDSLLFLLQTLPKPKKRDYGMVVYYIDRAFSIAGAGCVVTGTLMSGEITKSQELHICELQKQVQVRNLQIHDTDCTLATPSHRVALNLTHTNPNELQRGFLLTQKGFVRGANSIDVQIHCFEDKNLKHNTNYELYIGAKHLPIKLTILDKDLGFCTLSAKEPIFALFMQPFILREGNISVCGGYVLNPINDPIKKKTKVPLLQALLAKDFPQAFKILSRIHRHGFGVVSSTQRFGLSHQESSAILQNLHESKEVFFDSKDLVAYPLSELEWLKNAILDIFIKNKHALLSAQSLQLKYKWASLALLQTALTELLAQKFILQKDSLFVAKNNDIANLEEFLEQKIYELLSQQEFAPIAPYNLYENLEIDRKLGDKALKNLTKSQKVLRVAHNLFITTQSMNKLVAIMREIIHTQGYIDITLFKSKLPLSRKYLINYLEYLDNFADITKDGDKRILRFTP</sequence>
<dbReference type="PANTHER" id="PTHR43721:SF11">
    <property type="entry name" value="SELENOCYSTEINE-SPECIFIC ELONGATION FACTOR"/>
    <property type="match status" value="1"/>
</dbReference>
<protein>
    <submittedName>
        <fullName evidence="7">Selenocysteine-specific translation elongation factor</fullName>
    </submittedName>
</protein>
<reference evidence="7 8" key="1">
    <citation type="submission" date="2018-04" db="EMBL/GenBank/DDBJ databases">
        <title>Novel Campyloabacter and Helicobacter Species and Strains.</title>
        <authorList>
            <person name="Mannion A.J."/>
            <person name="Shen Z."/>
            <person name="Fox J.G."/>
        </authorList>
    </citation>
    <scope>NUCLEOTIDE SEQUENCE [LARGE SCALE GENOMIC DNA]</scope>
    <source>
        <strain evidence="7 8">MIT 12-6600</strain>
    </source>
</reference>
<comment type="subcellular location">
    <subcellularLocation>
        <location evidence="1">Cytoplasm</location>
    </subcellularLocation>
</comment>
<dbReference type="InterPro" id="IPR000795">
    <property type="entry name" value="T_Tr_GTP-bd_dom"/>
</dbReference>
<dbReference type="GO" id="GO:0003723">
    <property type="term" value="F:RNA binding"/>
    <property type="evidence" value="ECO:0007669"/>
    <property type="project" value="InterPro"/>
</dbReference>
<dbReference type="InterPro" id="IPR036390">
    <property type="entry name" value="WH_DNA-bd_sf"/>
</dbReference>
<dbReference type="SUPFAM" id="SSF50447">
    <property type="entry name" value="Translation proteins"/>
    <property type="match status" value="1"/>
</dbReference>
<dbReference type="Pfam" id="PF09107">
    <property type="entry name" value="WHD_3rd_SelB"/>
    <property type="match status" value="1"/>
</dbReference>
<dbReference type="InterPro" id="IPR009001">
    <property type="entry name" value="Transl_elong_EF1A/Init_IF2_C"/>
</dbReference>
<dbReference type="SUPFAM" id="SSF52540">
    <property type="entry name" value="P-loop containing nucleoside triphosphate hydrolases"/>
    <property type="match status" value="1"/>
</dbReference>
<dbReference type="EMBL" id="NXLT01000002">
    <property type="protein sequence ID" value="RDU67831.1"/>
    <property type="molecule type" value="Genomic_DNA"/>
</dbReference>
<keyword evidence="7" id="KW-0251">Elongation factor</keyword>
<dbReference type="Pfam" id="PF00009">
    <property type="entry name" value="GTP_EFTU"/>
    <property type="match status" value="1"/>
</dbReference>